<dbReference type="RefSeq" id="WP_202089261.1">
    <property type="nucleotide sequence ID" value="NZ_JAELVM010000001.1"/>
</dbReference>
<keyword evidence="2" id="KW-0238">DNA-binding</keyword>
<dbReference type="Pfam" id="PF02311">
    <property type="entry name" value="AraC_binding"/>
    <property type="match status" value="1"/>
</dbReference>
<dbReference type="PANTHER" id="PTHR43280:SF32">
    <property type="entry name" value="TRANSCRIPTIONAL REGULATORY PROTEIN"/>
    <property type="match status" value="1"/>
</dbReference>
<proteinExistence type="predicted"/>
<dbReference type="SMART" id="SM00342">
    <property type="entry name" value="HTH_ARAC"/>
    <property type="match status" value="1"/>
</dbReference>
<comment type="caution">
    <text evidence="5">The sequence shown here is derived from an EMBL/GenBank/DDBJ whole genome shotgun (WGS) entry which is preliminary data.</text>
</comment>
<evidence type="ECO:0000256" key="1">
    <source>
        <dbReference type="ARBA" id="ARBA00023015"/>
    </source>
</evidence>
<evidence type="ECO:0000259" key="4">
    <source>
        <dbReference type="PROSITE" id="PS01124"/>
    </source>
</evidence>
<keyword evidence="1" id="KW-0805">Transcription regulation</keyword>
<dbReference type="EMBL" id="JAELVM010000001">
    <property type="protein sequence ID" value="MBL1219924.1"/>
    <property type="molecule type" value="Genomic_DNA"/>
</dbReference>
<feature type="domain" description="HTH araC/xylS-type" evidence="4">
    <location>
        <begin position="191"/>
        <end position="288"/>
    </location>
</feature>
<sequence length="288" mass="34102">MKKNIKNIRFDQQKAPFGCEVLELEELFKRLATWTYFGKTERIHFFCVMIVTEGKGKHFVDFKEYQLEKGDILFVAPGQIQQYENNPQFKGYLLIFTEYFFRKQVNELAFLNQSSIFDITLPNALIKPDAETFSKMMQLLFLLQAEFSCSHEFSKVESLQKLTSLFLIYAERQKQRDNNVVSNDHYLSQYYHFKQLLEQHFLRERSVEFYASLMAITPKTLCRITRATIQKSAKEFIDSRVVIEIKRLLLFEKLSIKEIAYSLNFNEPTNLVKYFKKHTGETPTSYKG</sequence>
<keyword evidence="6" id="KW-1185">Reference proteome</keyword>
<dbReference type="InterPro" id="IPR014710">
    <property type="entry name" value="RmlC-like_jellyroll"/>
</dbReference>
<accession>A0ABS1QCX0</accession>
<dbReference type="InterPro" id="IPR018060">
    <property type="entry name" value="HTH_AraC"/>
</dbReference>
<dbReference type="SUPFAM" id="SSF51215">
    <property type="entry name" value="Regulatory protein AraC"/>
    <property type="match status" value="1"/>
</dbReference>
<dbReference type="InterPro" id="IPR003313">
    <property type="entry name" value="AraC-bd"/>
</dbReference>
<organism evidence="5 6">
    <name type="scientific">Chryseobacterium endalhagicum</name>
    <dbReference type="NCBI Taxonomy" id="2797638"/>
    <lineage>
        <taxon>Bacteria</taxon>
        <taxon>Pseudomonadati</taxon>
        <taxon>Bacteroidota</taxon>
        <taxon>Flavobacteriia</taxon>
        <taxon>Flavobacteriales</taxon>
        <taxon>Weeksellaceae</taxon>
        <taxon>Chryseobacterium group</taxon>
        <taxon>Chryseobacterium</taxon>
    </lineage>
</organism>
<dbReference type="SUPFAM" id="SSF46689">
    <property type="entry name" value="Homeodomain-like"/>
    <property type="match status" value="1"/>
</dbReference>
<protein>
    <submittedName>
        <fullName evidence="5">Helix-turn-helix domain-containing protein</fullName>
    </submittedName>
</protein>
<dbReference type="InterPro" id="IPR009057">
    <property type="entry name" value="Homeodomain-like_sf"/>
</dbReference>
<evidence type="ECO:0000313" key="5">
    <source>
        <dbReference type="EMBL" id="MBL1219924.1"/>
    </source>
</evidence>
<keyword evidence="3" id="KW-0804">Transcription</keyword>
<dbReference type="Pfam" id="PF12833">
    <property type="entry name" value="HTH_18"/>
    <property type="match status" value="1"/>
</dbReference>
<name>A0ABS1QCX0_9FLAO</name>
<dbReference type="Proteomes" id="UP000661696">
    <property type="component" value="Unassembled WGS sequence"/>
</dbReference>
<dbReference type="Gene3D" id="2.60.120.10">
    <property type="entry name" value="Jelly Rolls"/>
    <property type="match status" value="1"/>
</dbReference>
<dbReference type="PROSITE" id="PS01124">
    <property type="entry name" value="HTH_ARAC_FAMILY_2"/>
    <property type="match status" value="1"/>
</dbReference>
<dbReference type="Gene3D" id="1.10.10.60">
    <property type="entry name" value="Homeodomain-like"/>
    <property type="match status" value="1"/>
</dbReference>
<dbReference type="PANTHER" id="PTHR43280">
    <property type="entry name" value="ARAC-FAMILY TRANSCRIPTIONAL REGULATOR"/>
    <property type="match status" value="1"/>
</dbReference>
<evidence type="ECO:0000256" key="2">
    <source>
        <dbReference type="ARBA" id="ARBA00023125"/>
    </source>
</evidence>
<reference evidence="5 6" key="1">
    <citation type="submission" date="2020-12" db="EMBL/GenBank/DDBJ databases">
        <title>Chryseobacterium endoalhailicus sp. nov., isolated from seed of leguminous plant.</title>
        <authorList>
            <person name="Zhang X."/>
        </authorList>
    </citation>
    <scope>NUCLEOTIDE SEQUENCE [LARGE SCALE GENOMIC DNA]</scope>
    <source>
        <strain evidence="5 6">L7</strain>
    </source>
</reference>
<evidence type="ECO:0000256" key="3">
    <source>
        <dbReference type="ARBA" id="ARBA00023163"/>
    </source>
</evidence>
<gene>
    <name evidence="5" type="ORF">JET18_03690</name>
</gene>
<dbReference type="InterPro" id="IPR037923">
    <property type="entry name" value="HTH-like"/>
</dbReference>
<evidence type="ECO:0000313" key="6">
    <source>
        <dbReference type="Proteomes" id="UP000661696"/>
    </source>
</evidence>